<reference evidence="3" key="1">
    <citation type="submission" date="2025-08" db="UniProtKB">
        <authorList>
            <consortium name="Ensembl"/>
        </authorList>
    </citation>
    <scope>IDENTIFICATION</scope>
</reference>
<dbReference type="InterPro" id="IPR000504">
    <property type="entry name" value="RRM_dom"/>
</dbReference>
<dbReference type="Pfam" id="PF00076">
    <property type="entry name" value="RRM_1"/>
    <property type="match status" value="1"/>
</dbReference>
<organism evidence="3 4">
    <name type="scientific">Sinocyclocheilus rhinocerous</name>
    <dbReference type="NCBI Taxonomy" id="307959"/>
    <lineage>
        <taxon>Eukaryota</taxon>
        <taxon>Metazoa</taxon>
        <taxon>Chordata</taxon>
        <taxon>Craniata</taxon>
        <taxon>Vertebrata</taxon>
        <taxon>Euteleostomi</taxon>
        <taxon>Actinopterygii</taxon>
        <taxon>Neopterygii</taxon>
        <taxon>Teleostei</taxon>
        <taxon>Ostariophysi</taxon>
        <taxon>Cypriniformes</taxon>
        <taxon>Cyprinidae</taxon>
        <taxon>Cyprininae</taxon>
        <taxon>Sinocyclocheilus</taxon>
    </lineage>
</organism>
<dbReference type="GO" id="GO:0003723">
    <property type="term" value="F:RNA binding"/>
    <property type="evidence" value="ECO:0007669"/>
    <property type="project" value="UniProtKB-UniRule"/>
</dbReference>
<dbReference type="Gene3D" id="3.30.70.330">
    <property type="match status" value="1"/>
</dbReference>
<reference evidence="3" key="2">
    <citation type="submission" date="2025-09" db="UniProtKB">
        <authorList>
            <consortium name="Ensembl"/>
        </authorList>
    </citation>
    <scope>IDENTIFICATION</scope>
</reference>
<protein>
    <recommendedName>
        <fullName evidence="2">RRM domain-containing protein</fullName>
    </recommendedName>
</protein>
<dbReference type="InterPro" id="IPR035979">
    <property type="entry name" value="RBD_domain_sf"/>
</dbReference>
<dbReference type="InterPro" id="IPR012677">
    <property type="entry name" value="Nucleotide-bd_a/b_plait_sf"/>
</dbReference>
<dbReference type="SUPFAM" id="SSF54928">
    <property type="entry name" value="RNA-binding domain, RBD"/>
    <property type="match status" value="1"/>
</dbReference>
<dbReference type="CDD" id="cd00590">
    <property type="entry name" value="RRM_SF"/>
    <property type="match status" value="1"/>
</dbReference>
<name>A0A673LZ43_9TELE</name>
<dbReference type="Proteomes" id="UP000472270">
    <property type="component" value="Unassembled WGS sequence"/>
</dbReference>
<feature type="domain" description="RRM" evidence="2">
    <location>
        <begin position="29"/>
        <end position="102"/>
    </location>
</feature>
<proteinExistence type="predicted"/>
<accession>A0A673LZ43</accession>
<dbReference type="Ensembl" id="ENSSRHT00000084340.1">
    <property type="protein sequence ID" value="ENSSRHP00000082117.1"/>
    <property type="gene ID" value="ENSSRHG00000040673.1"/>
</dbReference>
<dbReference type="AlphaFoldDB" id="A0A673LZ43"/>
<sequence length="102" mass="11652">RVYSTMQSSQRLYIHLPEKNMKNFKNRNHGIVVTDLHPFLTHSELHNYFDKFGTITECVVIKPDSKSTSRWPKGVAFVRYSSSEEAKAAEEVGPHCLGGFHS</sequence>
<keyword evidence="1" id="KW-0694">RNA-binding</keyword>
<dbReference type="SMART" id="SM00360">
    <property type="entry name" value="RRM"/>
    <property type="match status" value="1"/>
</dbReference>
<evidence type="ECO:0000259" key="2">
    <source>
        <dbReference type="PROSITE" id="PS50102"/>
    </source>
</evidence>
<evidence type="ECO:0000256" key="1">
    <source>
        <dbReference type="PROSITE-ProRule" id="PRU00176"/>
    </source>
</evidence>
<keyword evidence="4" id="KW-1185">Reference proteome</keyword>
<dbReference type="PROSITE" id="PS50102">
    <property type="entry name" value="RRM"/>
    <property type="match status" value="1"/>
</dbReference>
<evidence type="ECO:0000313" key="3">
    <source>
        <dbReference type="Ensembl" id="ENSSRHP00000082117.1"/>
    </source>
</evidence>
<evidence type="ECO:0000313" key="4">
    <source>
        <dbReference type="Proteomes" id="UP000472270"/>
    </source>
</evidence>